<dbReference type="HOGENOM" id="CLU_1367427_0_0_1"/>
<protein>
    <submittedName>
        <fullName evidence="1">Uncharacterized protein</fullName>
    </submittedName>
</protein>
<dbReference type="InParanoid" id="K1QDH2"/>
<reference evidence="1" key="1">
    <citation type="journal article" date="2012" name="Nature">
        <title>The oyster genome reveals stress adaptation and complexity of shell formation.</title>
        <authorList>
            <person name="Zhang G."/>
            <person name="Fang X."/>
            <person name="Guo X."/>
            <person name="Li L."/>
            <person name="Luo R."/>
            <person name="Xu F."/>
            <person name="Yang P."/>
            <person name="Zhang L."/>
            <person name="Wang X."/>
            <person name="Qi H."/>
            <person name="Xiong Z."/>
            <person name="Que H."/>
            <person name="Xie Y."/>
            <person name="Holland P.W."/>
            <person name="Paps J."/>
            <person name="Zhu Y."/>
            <person name="Wu F."/>
            <person name="Chen Y."/>
            <person name="Wang J."/>
            <person name="Peng C."/>
            <person name="Meng J."/>
            <person name="Yang L."/>
            <person name="Liu J."/>
            <person name="Wen B."/>
            <person name="Zhang N."/>
            <person name="Huang Z."/>
            <person name="Zhu Q."/>
            <person name="Feng Y."/>
            <person name="Mount A."/>
            <person name="Hedgecock D."/>
            <person name="Xu Z."/>
            <person name="Liu Y."/>
            <person name="Domazet-Loso T."/>
            <person name="Du Y."/>
            <person name="Sun X."/>
            <person name="Zhang S."/>
            <person name="Liu B."/>
            <person name="Cheng P."/>
            <person name="Jiang X."/>
            <person name="Li J."/>
            <person name="Fan D."/>
            <person name="Wang W."/>
            <person name="Fu W."/>
            <person name="Wang T."/>
            <person name="Wang B."/>
            <person name="Zhang J."/>
            <person name="Peng Z."/>
            <person name="Li Y."/>
            <person name="Li N."/>
            <person name="Wang J."/>
            <person name="Chen M."/>
            <person name="He Y."/>
            <person name="Tan F."/>
            <person name="Song X."/>
            <person name="Zheng Q."/>
            <person name="Huang R."/>
            <person name="Yang H."/>
            <person name="Du X."/>
            <person name="Chen L."/>
            <person name="Yang M."/>
            <person name="Gaffney P.M."/>
            <person name="Wang S."/>
            <person name="Luo L."/>
            <person name="She Z."/>
            <person name="Ming Y."/>
            <person name="Huang W."/>
            <person name="Zhang S."/>
            <person name="Huang B."/>
            <person name="Zhang Y."/>
            <person name="Qu T."/>
            <person name="Ni P."/>
            <person name="Miao G."/>
            <person name="Wang J."/>
            <person name="Wang Q."/>
            <person name="Steinberg C.E."/>
            <person name="Wang H."/>
            <person name="Li N."/>
            <person name="Qian L."/>
            <person name="Zhang G."/>
            <person name="Li Y."/>
            <person name="Yang H."/>
            <person name="Liu X."/>
            <person name="Wang J."/>
            <person name="Yin Y."/>
            <person name="Wang J."/>
        </authorList>
    </citation>
    <scope>NUCLEOTIDE SEQUENCE [LARGE SCALE GENOMIC DNA]</scope>
    <source>
        <strain evidence="1">05x7-T-G4-1.051#20</strain>
    </source>
</reference>
<sequence length="200" mass="22486">MKLLRFAQILNIYKGCQIGQFLVLGYSDVFPIEYPGTRTTDMEEYFLQITDLCLLVFRQDKHKNDCELTDPSTLNSIEQKEEIKPMIIEQKKDDLNAEEDDSELETAATLSFGGGNTTSLTPEINKSNSRTSEVDGHKPEAIASQLPYDANSNFGKCSLLTLDLNEKSLRGYVGAVLPQCYTFSFQTYATIYVVKANQKP</sequence>
<accession>K1QDH2</accession>
<name>K1QDH2_MAGGI</name>
<dbReference type="EMBL" id="JH816770">
    <property type="protein sequence ID" value="EKC32018.1"/>
    <property type="molecule type" value="Genomic_DNA"/>
</dbReference>
<organism evidence="1">
    <name type="scientific">Magallana gigas</name>
    <name type="common">Pacific oyster</name>
    <name type="synonym">Crassostrea gigas</name>
    <dbReference type="NCBI Taxonomy" id="29159"/>
    <lineage>
        <taxon>Eukaryota</taxon>
        <taxon>Metazoa</taxon>
        <taxon>Spiralia</taxon>
        <taxon>Lophotrochozoa</taxon>
        <taxon>Mollusca</taxon>
        <taxon>Bivalvia</taxon>
        <taxon>Autobranchia</taxon>
        <taxon>Pteriomorphia</taxon>
        <taxon>Ostreida</taxon>
        <taxon>Ostreoidea</taxon>
        <taxon>Ostreidae</taxon>
        <taxon>Magallana</taxon>
    </lineage>
</organism>
<dbReference type="AlphaFoldDB" id="K1QDH2"/>
<evidence type="ECO:0000313" key="1">
    <source>
        <dbReference type="EMBL" id="EKC32018.1"/>
    </source>
</evidence>
<gene>
    <name evidence="1" type="ORF">CGI_10005783</name>
</gene>
<proteinExistence type="predicted"/>